<dbReference type="FunFam" id="1.20.5.1160:FF:000001">
    <property type="entry name" value="Keratin type II"/>
    <property type="match status" value="1"/>
</dbReference>
<evidence type="ECO:0000313" key="6">
    <source>
        <dbReference type="Proteomes" id="UP000504617"/>
    </source>
</evidence>
<evidence type="ECO:0000256" key="4">
    <source>
        <dbReference type="SAM" id="MobiDB-lite"/>
    </source>
</evidence>
<dbReference type="PROSITE" id="PS51842">
    <property type="entry name" value="IF_ROD_2"/>
    <property type="match status" value="1"/>
</dbReference>
<evidence type="ECO:0000256" key="2">
    <source>
        <dbReference type="ARBA" id="ARBA00023054"/>
    </source>
</evidence>
<dbReference type="GO" id="GO:0031424">
    <property type="term" value="P:keratinization"/>
    <property type="evidence" value="ECO:0007669"/>
    <property type="project" value="TreeGrafter"/>
</dbReference>
<dbReference type="RefSeq" id="XP_013924292.1">
    <property type="nucleotide sequence ID" value="XM_014068817.1"/>
</dbReference>
<feature type="region of interest" description="Disordered" evidence="4">
    <location>
        <begin position="476"/>
        <end position="552"/>
    </location>
</feature>
<dbReference type="GeneID" id="106550835"/>
<dbReference type="Gene3D" id="1.20.5.500">
    <property type="entry name" value="Single helix bin"/>
    <property type="match status" value="1"/>
</dbReference>
<dbReference type="OrthoDB" id="2441647at2759"/>
<feature type="region of interest" description="Disordered" evidence="4">
    <location>
        <begin position="592"/>
        <end position="730"/>
    </location>
</feature>
<dbReference type="Pfam" id="PF00038">
    <property type="entry name" value="Filament"/>
    <property type="match status" value="1"/>
</dbReference>
<keyword evidence="6" id="KW-1185">Reference proteome</keyword>
<dbReference type="PANTHER" id="PTHR45616:SF1">
    <property type="entry name" value="KERATIN, TYPE II CYTOSKELETAL 80"/>
    <property type="match status" value="1"/>
</dbReference>
<dbReference type="FunFam" id="1.20.5.170:FF:000004">
    <property type="entry name" value="Keratin, type II cytoskeletal 5"/>
    <property type="match status" value="1"/>
</dbReference>
<dbReference type="InterPro" id="IPR039008">
    <property type="entry name" value="IF_rod_dom"/>
</dbReference>
<feature type="compositionally biased region" description="Polar residues" evidence="4">
    <location>
        <begin position="957"/>
        <end position="976"/>
    </location>
</feature>
<dbReference type="GO" id="GO:0030280">
    <property type="term" value="F:structural constituent of skin epidermis"/>
    <property type="evidence" value="ECO:0007669"/>
    <property type="project" value="TreeGrafter"/>
</dbReference>
<name>A0A6I9YJ71_9SAUR</name>
<feature type="compositionally biased region" description="Basic and acidic residues" evidence="4">
    <location>
        <begin position="918"/>
        <end position="941"/>
    </location>
</feature>
<reference evidence="7" key="1">
    <citation type="submission" date="2025-08" db="UniProtKB">
        <authorList>
            <consortium name="RefSeq"/>
        </authorList>
    </citation>
    <scope>IDENTIFICATION</scope>
</reference>
<proteinExistence type="predicted"/>
<feature type="coiled-coil region" evidence="3">
    <location>
        <begin position="314"/>
        <end position="394"/>
    </location>
</feature>
<protein>
    <submittedName>
        <fullName evidence="7">Neurofilament medium polypeptide-like</fullName>
    </submittedName>
</protein>
<dbReference type="Gene3D" id="1.20.5.170">
    <property type="match status" value="1"/>
</dbReference>
<evidence type="ECO:0000313" key="7">
    <source>
        <dbReference type="RefSeq" id="XP_013924292.1"/>
    </source>
</evidence>
<feature type="compositionally biased region" description="Low complexity" evidence="4">
    <location>
        <begin position="669"/>
        <end position="679"/>
    </location>
</feature>
<gene>
    <name evidence="7" type="primary">LOC106550835</name>
</gene>
<feature type="region of interest" description="Disordered" evidence="4">
    <location>
        <begin position="1050"/>
        <end position="1069"/>
    </location>
</feature>
<evidence type="ECO:0000259" key="5">
    <source>
        <dbReference type="PROSITE" id="PS51842"/>
    </source>
</evidence>
<organism evidence="6 7">
    <name type="scientific">Thamnophis sirtalis</name>
    <dbReference type="NCBI Taxonomy" id="35019"/>
    <lineage>
        <taxon>Eukaryota</taxon>
        <taxon>Metazoa</taxon>
        <taxon>Chordata</taxon>
        <taxon>Craniata</taxon>
        <taxon>Vertebrata</taxon>
        <taxon>Euteleostomi</taxon>
        <taxon>Lepidosauria</taxon>
        <taxon>Squamata</taxon>
        <taxon>Bifurcata</taxon>
        <taxon>Unidentata</taxon>
        <taxon>Episquamata</taxon>
        <taxon>Toxicofera</taxon>
        <taxon>Serpentes</taxon>
        <taxon>Colubroidea</taxon>
        <taxon>Colubridae</taxon>
        <taxon>Natricinae</taxon>
        <taxon>Thamnophis</taxon>
    </lineage>
</organism>
<feature type="domain" description="IF rod" evidence="5">
    <location>
        <begin position="95"/>
        <end position="409"/>
    </location>
</feature>
<feature type="region of interest" description="Disordered" evidence="4">
    <location>
        <begin position="787"/>
        <end position="825"/>
    </location>
</feature>
<dbReference type="AlphaFoldDB" id="A0A6I9YJ71"/>
<keyword evidence="2 3" id="KW-0175">Coiled coil</keyword>
<accession>A0A6I9YJ71</accession>
<feature type="compositionally biased region" description="Basic and acidic residues" evidence="4">
    <location>
        <begin position="683"/>
        <end position="692"/>
    </location>
</feature>
<evidence type="ECO:0000256" key="3">
    <source>
        <dbReference type="SAM" id="Coils"/>
    </source>
</evidence>
<evidence type="ECO:0000256" key="1">
    <source>
        <dbReference type="ARBA" id="ARBA00022754"/>
    </source>
</evidence>
<dbReference type="PRINTS" id="PR01276">
    <property type="entry name" value="TYPE2KERATIN"/>
</dbReference>
<dbReference type="GO" id="GO:0045095">
    <property type="term" value="C:keratin filament"/>
    <property type="evidence" value="ECO:0007669"/>
    <property type="project" value="InterPro"/>
</dbReference>
<dbReference type="InterPro" id="IPR003054">
    <property type="entry name" value="Keratin_II"/>
</dbReference>
<dbReference type="SMART" id="SM01391">
    <property type="entry name" value="Filament"/>
    <property type="match status" value="1"/>
</dbReference>
<dbReference type="Proteomes" id="UP000504617">
    <property type="component" value="Unplaced"/>
</dbReference>
<dbReference type="KEGG" id="tsr:106550835"/>
<feature type="compositionally biased region" description="Basic and acidic residues" evidence="4">
    <location>
        <begin position="634"/>
        <end position="644"/>
    </location>
</feature>
<feature type="compositionally biased region" description="Polar residues" evidence="4">
    <location>
        <begin position="488"/>
        <end position="516"/>
    </location>
</feature>
<feature type="region of interest" description="Disordered" evidence="4">
    <location>
        <begin position="22"/>
        <end position="43"/>
    </location>
</feature>
<sequence>MTSHSGNFSTSSLTSPKASYSWERECSPSHSPHSLRDGACSSPTMGEASKKSFSSSSLTGHGYYYTYPRVSFNQDLLEPIHLDVDPALQEIKTKEKEDIKMLNNQFAALIGKVQSLEQHNQVLVTRWNFLKEQDNSLSDFDIKLLYDRYMNKLNLEMRSIDAEKEQLDSEIDEVLVSMDSFRNKYEEEINKRTGMEFTFTTLKKDLDNGFLHKTELETKLSGLHAWVELMSTIHEQELEEVMSQVKDVSVVLGIDNNRYIPDPQQIVEDVRAQYEDLAMKSWEELEALTRLKLNEREVLCAKYGDHLLNDRRLIAELNIQIQKLRSCIVSLKSQCLHLEDNIKDVGLQGETALHDAKAKLAKLEDALYNARQDLAQLVKEYQELMNTKLALDIEILTYRKLVEGEEISMESPSPAFISKIYSRPKCFLPDSGIPNVPHVASGAKDLTNKMIHSGSSLITGLSRSHNENEALTETLFARAPSETRDNIQESSDFGSPSPRSAEFSRTQSGESSNSSGRRYHSCRKESVPVGYRSQSQGSREFTENALPRSLSGDISEDSLFRSYSGTSASYVEGWLSRSQSNENECRNVHENEGYAEPVSTIPNAEDDGICEGGISGTHSEINRDNSQVSLSRSQNDEPESRDIPEEFAEPMLSRRRSTEDGGVPVGGLSESNSKASRNSSLDDFSKIQRDQSQDSTDAIFSQGHTEGTQESNLHNYPSNSNTAYVEGSVSESLSDEKKSVSKDGGFRTPSIRSTTLSDSVFIRSPTSIDEGLCEETDLKIHSNARESALESNISGDPSPRNEELSLPELPRLHTTENRDIPGNNPGLFVYGRKSKSESGFSKNYANRKGGLTQGVFARPHSVPDKTDYSSNLTDGSGFVKAVVSRINRGILEGDSSRGQNSTRGGFLDVDLMKDQSKEIKENHGDKRCPDYDVRSANETKEGVLPSGRSRIEHEQAVSFSRNLNDSISPVETSTPIQVHRKKEDTAEHSFSRSHSEESGSFKAADFLSRSSNEESRDIEEANISTSCDKENEKCTEGMISRNYSYKCAVTSHPRTESSKAEGVLESGQF</sequence>
<dbReference type="PANTHER" id="PTHR45616">
    <property type="entry name" value="GATA-TYPE DOMAIN-CONTAINING PROTEIN"/>
    <property type="match status" value="1"/>
</dbReference>
<dbReference type="GO" id="GO:0005615">
    <property type="term" value="C:extracellular space"/>
    <property type="evidence" value="ECO:0007669"/>
    <property type="project" value="TreeGrafter"/>
</dbReference>
<dbReference type="Gene3D" id="1.20.5.1160">
    <property type="entry name" value="Vasodilator-stimulated phosphoprotein"/>
    <property type="match status" value="1"/>
</dbReference>
<feature type="region of interest" description="Disordered" evidence="4">
    <location>
        <begin position="918"/>
        <end position="1032"/>
    </location>
</feature>
<dbReference type="SUPFAM" id="SSF64593">
    <property type="entry name" value="Intermediate filament protein, coiled coil region"/>
    <property type="match status" value="2"/>
</dbReference>
<feature type="compositionally biased region" description="Basic and acidic residues" evidence="4">
    <location>
        <begin position="810"/>
        <end position="819"/>
    </location>
</feature>
<feature type="compositionally biased region" description="Polar residues" evidence="4">
    <location>
        <begin position="693"/>
        <end position="723"/>
    </location>
</feature>
<feature type="compositionally biased region" description="Polar residues" evidence="4">
    <location>
        <begin position="616"/>
        <end position="633"/>
    </location>
</feature>
<dbReference type="GO" id="GO:0045109">
    <property type="term" value="P:intermediate filament organization"/>
    <property type="evidence" value="ECO:0007669"/>
    <property type="project" value="TreeGrafter"/>
</dbReference>
<keyword evidence="1" id="KW-0403">Intermediate filament</keyword>
<feature type="compositionally biased region" description="Basic and acidic residues" evidence="4">
    <location>
        <begin position="981"/>
        <end position="999"/>
    </location>
</feature>